<protein>
    <submittedName>
        <fullName evidence="2">Venom dipeptidyl peptidase 4</fullName>
    </submittedName>
</protein>
<evidence type="ECO:0000313" key="2">
    <source>
        <dbReference type="EMBL" id="GFS93690.1"/>
    </source>
</evidence>
<dbReference type="Gene3D" id="2.140.10.30">
    <property type="entry name" value="Dipeptidylpeptidase IV, N-terminal domain"/>
    <property type="match status" value="1"/>
</dbReference>
<proteinExistence type="predicted"/>
<gene>
    <name evidence="2" type="primary">VDDP4</name>
    <name evidence="2" type="ORF">NPIL_83141</name>
</gene>
<evidence type="ECO:0000259" key="1">
    <source>
        <dbReference type="Pfam" id="PF00930"/>
    </source>
</evidence>
<dbReference type="Proteomes" id="UP000887013">
    <property type="component" value="Unassembled WGS sequence"/>
</dbReference>
<feature type="non-terminal residue" evidence="2">
    <location>
        <position position="1"/>
    </location>
</feature>
<feature type="domain" description="Dipeptidylpeptidase IV N-terminal" evidence="1">
    <location>
        <begin position="9"/>
        <end position="76"/>
    </location>
</feature>
<keyword evidence="3" id="KW-1185">Reference proteome</keyword>
<accession>A0A8X6TCP1</accession>
<dbReference type="OrthoDB" id="6412222at2759"/>
<dbReference type="GO" id="GO:0006508">
    <property type="term" value="P:proteolysis"/>
    <property type="evidence" value="ECO:0007669"/>
    <property type="project" value="InterPro"/>
</dbReference>
<dbReference type="InterPro" id="IPR002469">
    <property type="entry name" value="Peptidase_S9B_N"/>
</dbReference>
<reference evidence="2" key="1">
    <citation type="submission" date="2020-08" db="EMBL/GenBank/DDBJ databases">
        <title>Multicomponent nature underlies the extraordinary mechanical properties of spider dragline silk.</title>
        <authorList>
            <person name="Kono N."/>
            <person name="Nakamura H."/>
            <person name="Mori M."/>
            <person name="Yoshida Y."/>
            <person name="Ohtoshi R."/>
            <person name="Malay A.D."/>
            <person name="Moran D.A.P."/>
            <person name="Tomita M."/>
            <person name="Numata K."/>
            <person name="Arakawa K."/>
        </authorList>
    </citation>
    <scope>NUCLEOTIDE SEQUENCE</scope>
</reference>
<dbReference type="EMBL" id="BMAW01005346">
    <property type="protein sequence ID" value="GFS93690.1"/>
    <property type="molecule type" value="Genomic_DNA"/>
</dbReference>
<organism evidence="2 3">
    <name type="scientific">Nephila pilipes</name>
    <name type="common">Giant wood spider</name>
    <name type="synonym">Nephila maculata</name>
    <dbReference type="NCBI Taxonomy" id="299642"/>
    <lineage>
        <taxon>Eukaryota</taxon>
        <taxon>Metazoa</taxon>
        <taxon>Ecdysozoa</taxon>
        <taxon>Arthropoda</taxon>
        <taxon>Chelicerata</taxon>
        <taxon>Arachnida</taxon>
        <taxon>Araneae</taxon>
        <taxon>Araneomorphae</taxon>
        <taxon>Entelegynae</taxon>
        <taxon>Araneoidea</taxon>
        <taxon>Nephilidae</taxon>
        <taxon>Nephila</taxon>
    </lineage>
</organism>
<evidence type="ECO:0000313" key="3">
    <source>
        <dbReference type="Proteomes" id="UP000887013"/>
    </source>
</evidence>
<name>A0A8X6TCP1_NEPPI</name>
<dbReference type="AlphaFoldDB" id="A0A8X6TCP1"/>
<comment type="caution">
    <text evidence="2">The sequence shown here is derived from an EMBL/GenBank/DDBJ whole genome shotgun (WGS) entry which is preliminary data.</text>
</comment>
<dbReference type="Pfam" id="PF00930">
    <property type="entry name" value="DPPIV_N"/>
    <property type="match status" value="1"/>
</dbReference>
<sequence>IYDQRPPGRKGWVDLYDPLVFGHGGKSWFMKLPQSEGISGHFRHIAVTHNETRLVEFLTEGKLDVTKIAAYHEGSNTM</sequence>